<evidence type="ECO:0000313" key="2">
    <source>
        <dbReference type="EMBL" id="AYV80017.1"/>
    </source>
</evidence>
<name>A0A3G4ZYM5_9VIRU</name>
<evidence type="ECO:0000256" key="1">
    <source>
        <dbReference type="SAM" id="Phobius"/>
    </source>
</evidence>
<keyword evidence="1" id="KW-1133">Transmembrane helix</keyword>
<dbReference type="EMBL" id="MK072203">
    <property type="protein sequence ID" value="AYV80017.1"/>
    <property type="molecule type" value="Genomic_DNA"/>
</dbReference>
<protein>
    <submittedName>
        <fullName evidence="2">Uncharacterized protein</fullName>
    </submittedName>
</protein>
<sequence>MTVHGDFNLGAVQSNKASVNFSCIQADSASAEMASAMSQTLMGEMSSVSGSEAAAKINSAAAAAQKSGFASGGGSASSADNTNITNNITNNTKVAVENIYQKNLKSNFSSETVSECIGRTTQNNSVSAEGTKVYGNVEAKCIQSNTLEQVQECKQLNEALNKTLTKTAQELGFTVETVNKTTTSNEVKSKSSSEQISTGPIQDLGNAVSKVLGSVGDLFGFAALGAAAPFAVSCCLVCCILISLSISMGYASSGKASTNAGSQLLGNNKYGSAIDAGIGVLNSRHGKHHGGSSDIEHIGINLISDLLSSSTELFDSD</sequence>
<keyword evidence="1" id="KW-0472">Membrane</keyword>
<reference evidence="2" key="1">
    <citation type="submission" date="2018-10" db="EMBL/GenBank/DDBJ databases">
        <title>Hidden diversity of soil giant viruses.</title>
        <authorList>
            <person name="Schulz F."/>
            <person name="Alteio L."/>
            <person name="Goudeau D."/>
            <person name="Ryan E.M."/>
            <person name="Malmstrom R.R."/>
            <person name="Blanchard J."/>
            <person name="Woyke T."/>
        </authorList>
    </citation>
    <scope>NUCLEOTIDE SEQUENCE</scope>
    <source>
        <strain evidence="2">GAV1</strain>
    </source>
</reference>
<keyword evidence="1" id="KW-0812">Transmembrane</keyword>
<feature type="transmembrane region" description="Helical" evidence="1">
    <location>
        <begin position="218"/>
        <end position="246"/>
    </location>
</feature>
<gene>
    <name evidence="2" type="ORF">Gaeavirus5_14</name>
</gene>
<accession>A0A3G4ZYM5</accession>
<proteinExistence type="predicted"/>
<organism evidence="2">
    <name type="scientific">Gaeavirus sp</name>
    <dbReference type="NCBI Taxonomy" id="2487767"/>
    <lineage>
        <taxon>Viruses</taxon>
        <taxon>Varidnaviria</taxon>
        <taxon>Bamfordvirae</taxon>
        <taxon>Nucleocytoviricota</taxon>
        <taxon>Megaviricetes</taxon>
        <taxon>Imitervirales</taxon>
        <taxon>Mimiviridae</taxon>
        <taxon>Klosneuvirinae</taxon>
    </lineage>
</organism>